<dbReference type="Proteomes" id="UP001174934">
    <property type="component" value="Unassembled WGS sequence"/>
</dbReference>
<protein>
    <submittedName>
        <fullName evidence="1">Uncharacterized protein</fullName>
    </submittedName>
</protein>
<comment type="caution">
    <text evidence="1">The sequence shown here is derived from an EMBL/GenBank/DDBJ whole genome shotgun (WGS) entry which is preliminary data.</text>
</comment>
<gene>
    <name evidence="1" type="ORF">B0T17DRAFT_360066</name>
</gene>
<evidence type="ECO:0000313" key="2">
    <source>
        <dbReference type="Proteomes" id="UP001174934"/>
    </source>
</evidence>
<keyword evidence="2" id="KW-1185">Reference proteome</keyword>
<dbReference type="AlphaFoldDB" id="A0AA39WIA6"/>
<evidence type="ECO:0000313" key="1">
    <source>
        <dbReference type="EMBL" id="KAK0615901.1"/>
    </source>
</evidence>
<dbReference type="EMBL" id="JAULSR010000006">
    <property type="protein sequence ID" value="KAK0615901.1"/>
    <property type="molecule type" value="Genomic_DNA"/>
</dbReference>
<sequence>MVYSFLLLSFTLCRIPGSFRRFECRIFGVEGVHRIFAFALFIILERNLGAFNMDIDIQQAHTHRDTHLYIMYHIRRKHLTCIAGGHLTCIYEG</sequence>
<reference evidence="1" key="1">
    <citation type="submission" date="2023-06" db="EMBL/GenBank/DDBJ databases">
        <title>Genome-scale phylogeny and comparative genomics of the fungal order Sordariales.</title>
        <authorList>
            <consortium name="Lawrence Berkeley National Laboratory"/>
            <person name="Hensen N."/>
            <person name="Bonometti L."/>
            <person name="Westerberg I."/>
            <person name="Brannstrom I.O."/>
            <person name="Guillou S."/>
            <person name="Cros-Aarteil S."/>
            <person name="Calhoun S."/>
            <person name="Haridas S."/>
            <person name="Kuo A."/>
            <person name="Mondo S."/>
            <person name="Pangilinan J."/>
            <person name="Riley R."/>
            <person name="LaButti K."/>
            <person name="Andreopoulos B."/>
            <person name="Lipzen A."/>
            <person name="Chen C."/>
            <person name="Yanf M."/>
            <person name="Daum C."/>
            <person name="Ng V."/>
            <person name="Clum A."/>
            <person name="Steindorff A."/>
            <person name="Ohm R."/>
            <person name="Martin F."/>
            <person name="Silar P."/>
            <person name="Natvig D."/>
            <person name="Lalanne C."/>
            <person name="Gautier V."/>
            <person name="Ament-velasquez S.L."/>
            <person name="Kruys A."/>
            <person name="Hutchinson M.I."/>
            <person name="Powell A.J."/>
            <person name="Barry K."/>
            <person name="Miller A.N."/>
            <person name="Grigoriev I.V."/>
            <person name="Debuchy R."/>
            <person name="Gladieux P."/>
            <person name="Thoren M.H."/>
            <person name="Johannesson H."/>
        </authorList>
    </citation>
    <scope>NUCLEOTIDE SEQUENCE</scope>
    <source>
        <strain evidence="1">SMH3391-2</strain>
    </source>
</reference>
<proteinExistence type="predicted"/>
<organism evidence="1 2">
    <name type="scientific">Bombardia bombarda</name>
    <dbReference type="NCBI Taxonomy" id="252184"/>
    <lineage>
        <taxon>Eukaryota</taxon>
        <taxon>Fungi</taxon>
        <taxon>Dikarya</taxon>
        <taxon>Ascomycota</taxon>
        <taxon>Pezizomycotina</taxon>
        <taxon>Sordariomycetes</taxon>
        <taxon>Sordariomycetidae</taxon>
        <taxon>Sordariales</taxon>
        <taxon>Lasiosphaeriaceae</taxon>
        <taxon>Bombardia</taxon>
    </lineage>
</organism>
<name>A0AA39WIA6_9PEZI</name>
<accession>A0AA39WIA6</accession>